<keyword evidence="6" id="KW-1185">Reference proteome</keyword>
<dbReference type="AlphaFoldDB" id="A6UUW2"/>
<dbReference type="RefSeq" id="WP_011973416.1">
    <property type="nucleotide sequence ID" value="NC_009635.1"/>
</dbReference>
<evidence type="ECO:0000256" key="4">
    <source>
        <dbReference type="HAMAP-Rule" id="MF_01476"/>
    </source>
</evidence>
<feature type="binding site" evidence="4">
    <location>
        <position position="12"/>
    </location>
    <ligand>
        <name>Zn(2+)</name>
        <dbReference type="ChEBI" id="CHEBI:29105"/>
    </ligand>
</feature>
<comment type="subunit">
    <text evidence="4">Part of the 50S ribosomal subunit.</text>
</comment>
<dbReference type="GO" id="GO:1990904">
    <property type="term" value="C:ribonucleoprotein complex"/>
    <property type="evidence" value="ECO:0007669"/>
    <property type="project" value="UniProtKB-KW"/>
</dbReference>
<comment type="cofactor">
    <cofactor evidence="4">
        <name>Zn(2+)</name>
        <dbReference type="ChEBI" id="CHEBI:29105"/>
    </cofactor>
    <text evidence="4">Binds 1 zinc ion per subunit.</text>
</comment>
<keyword evidence="4" id="KW-0479">Metal-binding</keyword>
<feature type="binding site" evidence="4">
    <location>
        <position position="71"/>
    </location>
    <ligand>
        <name>Zn(2+)</name>
        <dbReference type="ChEBI" id="CHEBI:29105"/>
    </ligand>
</feature>
<keyword evidence="3 4" id="KW-0687">Ribonucleoprotein</keyword>
<gene>
    <name evidence="4" type="primary">rpl44e</name>
    <name evidence="5" type="ordered locus">Maeo_0701</name>
</gene>
<evidence type="ECO:0000313" key="5">
    <source>
        <dbReference type="EMBL" id="ABR56284.1"/>
    </source>
</evidence>
<proteinExistence type="inferred from homology"/>
<dbReference type="SUPFAM" id="SSF57829">
    <property type="entry name" value="Zn-binding ribosomal proteins"/>
    <property type="match status" value="1"/>
</dbReference>
<dbReference type="GO" id="GO:0003735">
    <property type="term" value="F:structural constituent of ribosome"/>
    <property type="evidence" value="ECO:0007669"/>
    <property type="project" value="InterPro"/>
</dbReference>
<dbReference type="STRING" id="419665.Maeo_0701"/>
<keyword evidence="4" id="KW-0862">Zinc</keyword>
<comment type="function">
    <text evidence="4">Binds to the 23S rRNA.</text>
</comment>
<keyword evidence="4" id="KW-0694">RNA-binding</keyword>
<dbReference type="Proteomes" id="UP000001106">
    <property type="component" value="Chromosome"/>
</dbReference>
<dbReference type="GO" id="GO:0070180">
    <property type="term" value="F:large ribosomal subunit rRNA binding"/>
    <property type="evidence" value="ECO:0007669"/>
    <property type="project" value="UniProtKB-UniRule"/>
</dbReference>
<accession>A6UUW2</accession>
<evidence type="ECO:0000256" key="1">
    <source>
        <dbReference type="ARBA" id="ARBA00009364"/>
    </source>
</evidence>
<feature type="binding site" evidence="4">
    <location>
        <position position="74"/>
    </location>
    <ligand>
        <name>Zn(2+)</name>
        <dbReference type="ChEBI" id="CHEBI:29105"/>
    </ligand>
</feature>
<name>A6UUW2_META3</name>
<comment type="similarity">
    <text evidence="1 4">Belongs to the eukaryotic ribosomal protein eL42 family.</text>
</comment>
<dbReference type="HAMAP" id="MF_01476">
    <property type="entry name" value="Ribosomal_L44e"/>
    <property type="match status" value="1"/>
</dbReference>
<dbReference type="OrthoDB" id="52456at2157"/>
<dbReference type="PANTHER" id="PTHR10369">
    <property type="entry name" value="60S RIBOSOMAL PROTEIN L36A/L44"/>
    <property type="match status" value="1"/>
</dbReference>
<dbReference type="GO" id="GO:0006412">
    <property type="term" value="P:translation"/>
    <property type="evidence" value="ECO:0007669"/>
    <property type="project" value="UniProtKB-UniRule"/>
</dbReference>
<keyword evidence="4" id="KW-0863">Zinc-finger</keyword>
<dbReference type="KEGG" id="mae:Maeo_0701"/>
<dbReference type="GeneID" id="5326407"/>
<dbReference type="Pfam" id="PF00935">
    <property type="entry name" value="Ribosomal_L44"/>
    <property type="match status" value="1"/>
</dbReference>
<dbReference type="eggNOG" id="arCOG04109">
    <property type="taxonomic scope" value="Archaea"/>
</dbReference>
<evidence type="ECO:0000256" key="2">
    <source>
        <dbReference type="ARBA" id="ARBA00022980"/>
    </source>
</evidence>
<dbReference type="HOGENOM" id="CLU_114645_3_0_2"/>
<dbReference type="InterPro" id="IPR053708">
    <property type="entry name" value="Ribosomal_LSU_eL42"/>
</dbReference>
<dbReference type="NCBIfam" id="NF004425">
    <property type="entry name" value="PRK05767.1"/>
    <property type="match status" value="1"/>
</dbReference>
<dbReference type="InterPro" id="IPR011332">
    <property type="entry name" value="Ribosomal_zn-bd"/>
</dbReference>
<keyword evidence="2 4" id="KW-0689">Ribosomal protein</keyword>
<reference evidence="5" key="1">
    <citation type="submission" date="2007-06" db="EMBL/GenBank/DDBJ databases">
        <title>Complete sequence of Methanococcus aeolicus Nankai-3.</title>
        <authorList>
            <consortium name="US DOE Joint Genome Institute"/>
            <person name="Copeland A."/>
            <person name="Lucas S."/>
            <person name="Lapidus A."/>
            <person name="Barry K."/>
            <person name="Glavina del Rio T."/>
            <person name="Dalin E."/>
            <person name="Tice H."/>
            <person name="Pitluck S."/>
            <person name="Chain P."/>
            <person name="Malfatti S."/>
            <person name="Shin M."/>
            <person name="Vergez L."/>
            <person name="Schmutz J."/>
            <person name="Larimer F."/>
            <person name="Land M."/>
            <person name="Hauser L."/>
            <person name="Kyrpides N."/>
            <person name="Lykidis A."/>
            <person name="Sieprawska-Lupa M."/>
            <person name="Whitman W.B."/>
            <person name="Richardson P."/>
        </authorList>
    </citation>
    <scope>NUCLEOTIDE SEQUENCE [LARGE SCALE GENOMIC DNA]</scope>
    <source>
        <strain evidence="5">Nankai-3</strain>
    </source>
</reference>
<keyword evidence="4" id="KW-0699">rRNA-binding</keyword>
<organism evidence="5 6">
    <name type="scientific">Methanococcus aeolicus (strain ATCC BAA-1280 / DSM 17508 / OCM 812 / Nankai-3)</name>
    <dbReference type="NCBI Taxonomy" id="419665"/>
    <lineage>
        <taxon>Archaea</taxon>
        <taxon>Methanobacteriati</taxon>
        <taxon>Methanobacteriota</taxon>
        <taxon>Methanomada group</taxon>
        <taxon>Methanococci</taxon>
        <taxon>Methanococcales</taxon>
        <taxon>Methanococcaceae</taxon>
        <taxon>Methanococcus</taxon>
    </lineage>
</organism>
<evidence type="ECO:0000256" key="3">
    <source>
        <dbReference type="ARBA" id="ARBA00023274"/>
    </source>
</evidence>
<dbReference type="EMBL" id="CP000743">
    <property type="protein sequence ID" value="ABR56284.1"/>
    <property type="molecule type" value="Genomic_DNA"/>
</dbReference>
<comment type="caution">
    <text evidence="4">Lacks conserved residue(s) required for the propagation of feature annotation.</text>
</comment>
<sequence length="94" mass="10920">MAKMKKKIKRYCPYCKVHTLHTVERAKKRKASELTWGQRQFRRVTAGYGGYPRPLPSGAKPIKKLDLRYKCSACGKMHVRSNGGYRARMFELVD</sequence>
<dbReference type="Gene3D" id="3.10.450.80">
    <property type="match status" value="1"/>
</dbReference>
<dbReference type="InterPro" id="IPR000552">
    <property type="entry name" value="Ribosomal_eL44"/>
</dbReference>
<evidence type="ECO:0000313" key="6">
    <source>
        <dbReference type="Proteomes" id="UP000001106"/>
    </source>
</evidence>
<dbReference type="GO" id="GO:0008270">
    <property type="term" value="F:zinc ion binding"/>
    <property type="evidence" value="ECO:0007669"/>
    <property type="project" value="UniProtKB-UniRule"/>
</dbReference>
<dbReference type="GO" id="GO:0005840">
    <property type="term" value="C:ribosome"/>
    <property type="evidence" value="ECO:0007669"/>
    <property type="project" value="UniProtKB-KW"/>
</dbReference>
<feature type="binding site" evidence="4">
    <location>
        <position position="15"/>
    </location>
    <ligand>
        <name>Zn(2+)</name>
        <dbReference type="ChEBI" id="CHEBI:29105"/>
    </ligand>
</feature>
<protein>
    <recommendedName>
        <fullName evidence="4">Large ribosomal subunit protein eL42</fullName>
    </recommendedName>
</protein>
<dbReference type="FunFam" id="3.10.450.80:FF:000001">
    <property type="entry name" value="60S ribosomal protein L44"/>
    <property type="match status" value="1"/>
</dbReference>